<evidence type="ECO:0000313" key="4">
    <source>
        <dbReference type="Proteomes" id="UP001595455"/>
    </source>
</evidence>
<protein>
    <submittedName>
        <fullName evidence="2">Uncharacterized protein</fullName>
    </submittedName>
</protein>
<dbReference type="EMBL" id="PYIX02000007">
    <property type="protein sequence ID" value="RFC84313.1"/>
    <property type="molecule type" value="Genomic_DNA"/>
</dbReference>
<evidence type="ECO:0000313" key="2">
    <source>
        <dbReference type="EMBL" id="RFC84313.1"/>
    </source>
</evidence>
<comment type="caution">
    <text evidence="2">The sequence shown here is derived from an EMBL/GenBank/DDBJ whole genome shotgun (WGS) entry which is preliminary data.</text>
</comment>
<accession>A0A371YS53</accession>
<dbReference type="AlphaFoldDB" id="A0A371YS53"/>
<dbReference type="Proteomes" id="UP000240957">
    <property type="component" value="Unassembled WGS sequence"/>
</dbReference>
<evidence type="ECO:0000313" key="1">
    <source>
        <dbReference type="EMBL" id="MFC2994826.1"/>
    </source>
</evidence>
<reference evidence="4" key="3">
    <citation type="journal article" date="2019" name="Int. J. Syst. Evol. Microbiol.">
        <title>The Global Catalogue of Microorganisms (GCM) 10K type strain sequencing project: providing services to taxonomists for standard genome sequencing and annotation.</title>
        <authorList>
            <consortium name="The Broad Institute Genomics Platform"/>
            <consortium name="The Broad Institute Genome Sequencing Center for Infectious Disease"/>
            <person name="Wu L."/>
            <person name="Ma J."/>
        </authorList>
    </citation>
    <scope>NUCLEOTIDE SEQUENCE [LARGE SCALE GENOMIC DNA]</scope>
    <source>
        <strain evidence="4">KCTC 62575</strain>
    </source>
</reference>
<proteinExistence type="predicted"/>
<dbReference type="OrthoDB" id="6712073at2"/>
<reference evidence="1" key="4">
    <citation type="submission" date="2024-09" db="EMBL/GenBank/DDBJ databases">
        <authorList>
            <person name="Sun Q."/>
            <person name="Mori K."/>
        </authorList>
    </citation>
    <scope>NUCLEOTIDE SEQUENCE</scope>
    <source>
        <strain evidence="1">KCTC 62575</strain>
    </source>
</reference>
<dbReference type="RefSeq" id="WP_107007441.1">
    <property type="nucleotide sequence ID" value="NZ_JAVIDQ010000004.1"/>
</dbReference>
<reference evidence="2 3" key="2">
    <citation type="submission" date="2018-08" db="EMBL/GenBank/DDBJ databases">
        <title>The draft genome of Acinetobacter sichuanensis strain WCHAc060041.</title>
        <authorList>
            <person name="Qin J."/>
            <person name="Feng Y."/>
            <person name="Zong Z."/>
        </authorList>
    </citation>
    <scope>NUCLEOTIDE SEQUENCE [LARGE SCALE GENOMIC DNA]</scope>
    <source>
        <strain evidence="2 3">WCHAc060041</strain>
    </source>
</reference>
<sequence length="60" mass="6654">MKAMFVGQQVKLATHLDMIFVVTKINADHSYAIKAQSNMAAQLSYDHVVAEMLCVVDAKK</sequence>
<dbReference type="EMBL" id="JBHRSF010000008">
    <property type="protein sequence ID" value="MFC2994826.1"/>
    <property type="molecule type" value="Genomic_DNA"/>
</dbReference>
<reference evidence="1" key="1">
    <citation type="journal article" date="2014" name="Int. J. Syst. Evol. Microbiol.">
        <title>Complete genome of a new Firmicutes species belonging to the dominant human colonic microbiota ('Ruminococcus bicirculans') reveals two chromosomes and a selective capacity to utilize plant glucans.</title>
        <authorList>
            <consortium name="NISC Comparative Sequencing Program"/>
            <person name="Wegmann U."/>
            <person name="Louis P."/>
            <person name="Goesmann A."/>
            <person name="Henrissat B."/>
            <person name="Duncan S.H."/>
            <person name="Flint H.J."/>
        </authorList>
    </citation>
    <scope>NUCLEOTIDE SEQUENCE</scope>
    <source>
        <strain evidence="1">KCTC 62575</strain>
    </source>
</reference>
<name>A0A371YS53_9GAMM</name>
<organism evidence="2 3">
    <name type="scientific">Acinetobacter sichuanensis</name>
    <dbReference type="NCBI Taxonomy" id="2136183"/>
    <lineage>
        <taxon>Bacteria</taxon>
        <taxon>Pseudomonadati</taxon>
        <taxon>Pseudomonadota</taxon>
        <taxon>Gammaproteobacteria</taxon>
        <taxon>Moraxellales</taxon>
        <taxon>Moraxellaceae</taxon>
        <taxon>Acinetobacter</taxon>
    </lineage>
</organism>
<gene>
    <name evidence="1" type="ORF">ACFODO_05950</name>
    <name evidence="2" type="ORF">C9E89_006475</name>
</gene>
<evidence type="ECO:0000313" key="3">
    <source>
        <dbReference type="Proteomes" id="UP000240957"/>
    </source>
</evidence>
<keyword evidence="4" id="KW-1185">Reference proteome</keyword>
<dbReference type="Proteomes" id="UP001595455">
    <property type="component" value="Unassembled WGS sequence"/>
</dbReference>